<dbReference type="SUPFAM" id="SSF52540">
    <property type="entry name" value="P-loop containing nucleoside triphosphate hydrolases"/>
    <property type="match status" value="1"/>
</dbReference>
<evidence type="ECO:0000313" key="5">
    <source>
        <dbReference type="EMBL" id="ETO11907.1"/>
    </source>
</evidence>
<dbReference type="NCBIfam" id="NF040713">
    <property type="entry name" value="ZapE"/>
    <property type="match status" value="1"/>
</dbReference>
<dbReference type="PANTHER" id="PTHR12169">
    <property type="entry name" value="ATPASE N2B"/>
    <property type="match status" value="1"/>
</dbReference>
<dbReference type="Gene3D" id="3.40.50.300">
    <property type="entry name" value="P-loop containing nucleotide triphosphate hydrolases"/>
    <property type="match status" value="1"/>
</dbReference>
<dbReference type="GO" id="GO:0005524">
    <property type="term" value="F:ATP binding"/>
    <property type="evidence" value="ECO:0007669"/>
    <property type="project" value="UniProtKB-KW"/>
</dbReference>
<dbReference type="Pfam" id="PF03969">
    <property type="entry name" value="AFG1_ATPase"/>
    <property type="match status" value="1"/>
</dbReference>
<dbReference type="OrthoDB" id="548867at2759"/>
<feature type="region of interest" description="Disordered" evidence="4">
    <location>
        <begin position="1"/>
        <end position="24"/>
    </location>
</feature>
<dbReference type="GO" id="GO:0016887">
    <property type="term" value="F:ATP hydrolysis activity"/>
    <property type="evidence" value="ECO:0007669"/>
    <property type="project" value="InterPro"/>
</dbReference>
<comment type="similarity">
    <text evidence="1">Belongs to the AFG1 ATPase family.</text>
</comment>
<evidence type="ECO:0000313" key="6">
    <source>
        <dbReference type="Proteomes" id="UP000023152"/>
    </source>
</evidence>
<name>X6MET8_RETFI</name>
<feature type="compositionally biased region" description="Polar residues" evidence="4">
    <location>
        <begin position="441"/>
        <end position="457"/>
    </location>
</feature>
<organism evidence="5 6">
    <name type="scientific">Reticulomyxa filosa</name>
    <dbReference type="NCBI Taxonomy" id="46433"/>
    <lineage>
        <taxon>Eukaryota</taxon>
        <taxon>Sar</taxon>
        <taxon>Rhizaria</taxon>
        <taxon>Retaria</taxon>
        <taxon>Foraminifera</taxon>
        <taxon>Monothalamids</taxon>
        <taxon>Reticulomyxidae</taxon>
        <taxon>Reticulomyxa</taxon>
    </lineage>
</organism>
<accession>X6MET8</accession>
<protein>
    <submittedName>
        <fullName evidence="5">Uncharacterized protein</fullName>
    </submittedName>
</protein>
<reference evidence="5 6" key="1">
    <citation type="journal article" date="2013" name="Curr. Biol.">
        <title>The Genome of the Foraminiferan Reticulomyxa filosa.</title>
        <authorList>
            <person name="Glockner G."/>
            <person name="Hulsmann N."/>
            <person name="Schleicher M."/>
            <person name="Noegel A.A."/>
            <person name="Eichinger L."/>
            <person name="Gallinger C."/>
            <person name="Pawlowski J."/>
            <person name="Sierra R."/>
            <person name="Euteneuer U."/>
            <person name="Pillet L."/>
            <person name="Moustafa A."/>
            <person name="Platzer M."/>
            <person name="Groth M."/>
            <person name="Szafranski K."/>
            <person name="Schliwa M."/>
        </authorList>
    </citation>
    <scope>NUCLEOTIDE SEQUENCE [LARGE SCALE GENOMIC DNA]</scope>
</reference>
<evidence type="ECO:0000256" key="4">
    <source>
        <dbReference type="SAM" id="MobiDB-lite"/>
    </source>
</evidence>
<feature type="region of interest" description="Disordered" evidence="4">
    <location>
        <begin position="437"/>
        <end position="457"/>
    </location>
</feature>
<evidence type="ECO:0000256" key="2">
    <source>
        <dbReference type="ARBA" id="ARBA00022741"/>
    </source>
</evidence>
<dbReference type="AlphaFoldDB" id="X6MET8"/>
<sequence>KNTNQSNKQDKKKKKENPPPIQRYQNLVNAGTLRTDANQHEVMKALQKLYEEVSEYKLPELPSEPTGDIPMGTFEYQTTKVSEDTSMWSRLFGGDGQSKQESVSQKSGEAMEYFTEGLRPPKGLYIFGGTGTGKTMLMDIFYDTKYKQLPKKKKKKKRIEHSLPLKKKRVHFNKFMLDIHDSIHQHRERIKKQGLSPKESMAIDPLPNVALNLCRSECNVLCLDEFQVTDIVDAVLLNRLFTCLYYYGLVCVCTSNRHPNDLYKNGLQRQQVFVPFLKLFAKKQLYIDLNSIDYRDTGLHLKNIYFHPMPDDPTPTTAKDKFEKAWNQIKEGYKVRKEADKTIVVMAGRQLYCPRVIGNSRGVRFHFSDLCSKPLGTADFHALAHNFSTLFIENVPKFSLENRNEMKRFILLIDELYNNKNRLVCLAADKIDNLLEMPSRDGSTNPSQKSDSSQTSNYTHEEFFQFDRCVSRLHEMQSKEYLDNFHRYWRSDESEFLGEE</sequence>
<keyword evidence="2" id="KW-0547">Nucleotide-binding</keyword>
<dbReference type="PANTHER" id="PTHR12169:SF6">
    <property type="entry name" value="AFG1-LIKE ATPASE"/>
    <property type="match status" value="1"/>
</dbReference>
<proteinExistence type="inferred from homology"/>
<evidence type="ECO:0000256" key="3">
    <source>
        <dbReference type="ARBA" id="ARBA00022840"/>
    </source>
</evidence>
<keyword evidence="3" id="KW-0067">ATP-binding</keyword>
<dbReference type="Proteomes" id="UP000023152">
    <property type="component" value="Unassembled WGS sequence"/>
</dbReference>
<dbReference type="GO" id="GO:0005739">
    <property type="term" value="C:mitochondrion"/>
    <property type="evidence" value="ECO:0007669"/>
    <property type="project" value="TreeGrafter"/>
</dbReference>
<dbReference type="OMA" id="ARRFINM"/>
<gene>
    <name evidence="5" type="ORF">RFI_25468</name>
</gene>
<comment type="caution">
    <text evidence="5">The sequence shown here is derived from an EMBL/GenBank/DDBJ whole genome shotgun (WGS) entry which is preliminary data.</text>
</comment>
<evidence type="ECO:0000256" key="1">
    <source>
        <dbReference type="ARBA" id="ARBA00010322"/>
    </source>
</evidence>
<dbReference type="InterPro" id="IPR027417">
    <property type="entry name" value="P-loop_NTPase"/>
</dbReference>
<feature type="non-terminal residue" evidence="5">
    <location>
        <position position="1"/>
    </location>
</feature>
<dbReference type="InterPro" id="IPR005654">
    <property type="entry name" value="ATPase_AFG1-like"/>
</dbReference>
<dbReference type="EMBL" id="ASPP01021898">
    <property type="protein sequence ID" value="ETO11907.1"/>
    <property type="molecule type" value="Genomic_DNA"/>
</dbReference>
<keyword evidence="6" id="KW-1185">Reference proteome</keyword>